<evidence type="ECO:0000256" key="1">
    <source>
        <dbReference type="SAM" id="MobiDB-lite"/>
    </source>
</evidence>
<reference evidence="4" key="2">
    <citation type="submission" date="2016-10" db="EMBL/GenBank/DDBJ databases">
        <authorList>
            <person name="Varghese N."/>
            <person name="Submissions S."/>
        </authorList>
    </citation>
    <scope>NUCLEOTIDE SEQUENCE [LARGE SCALE GENOMIC DNA]</scope>
    <source>
        <strain evidence="4">CGMCC 1.12397</strain>
    </source>
</reference>
<protein>
    <submittedName>
        <fullName evidence="3">Uncharacterized protein</fullName>
    </submittedName>
</protein>
<accession>A0A1H1EV48</accession>
<evidence type="ECO:0000313" key="3">
    <source>
        <dbReference type="EMBL" id="SDQ92488.1"/>
    </source>
</evidence>
<sequence>MPEKKTESCGRCAMSTVVDAAAARDADGGDEESSARNPMDGGRIELPESEVRAASPAAWFSGVVSRLDDAAAAFIHGRR</sequence>
<dbReference type="Proteomes" id="UP000255421">
    <property type="component" value="Unassembled WGS sequence"/>
</dbReference>
<evidence type="ECO:0000313" key="4">
    <source>
        <dbReference type="Proteomes" id="UP000199289"/>
    </source>
</evidence>
<feature type="region of interest" description="Disordered" evidence="1">
    <location>
        <begin position="22"/>
        <end position="43"/>
    </location>
</feature>
<dbReference type="AlphaFoldDB" id="A0A1H1EV48"/>
<dbReference type="OrthoDB" id="165777at2157"/>
<name>A0A1H1EV48_9EURY</name>
<dbReference type="Pfam" id="PF26029">
    <property type="entry name" value="DUF8007"/>
    <property type="match status" value="1"/>
</dbReference>
<proteinExistence type="predicted"/>
<gene>
    <name evidence="2" type="ORF">DWB78_09285</name>
    <name evidence="3" type="ORF">SAMN05216278_3074</name>
</gene>
<dbReference type="EMBL" id="QQST01000001">
    <property type="protein sequence ID" value="RDI71898.1"/>
    <property type="molecule type" value="Genomic_DNA"/>
</dbReference>
<reference evidence="3" key="1">
    <citation type="submission" date="2016-10" db="EMBL/GenBank/DDBJ databases">
        <authorList>
            <person name="de Groot N.N."/>
        </authorList>
    </citation>
    <scope>NUCLEOTIDE SEQUENCE [LARGE SCALE GENOMIC DNA]</scope>
    <source>
        <strain evidence="3">CGMCC 1.12397</strain>
    </source>
</reference>
<dbReference type="InterPro" id="IPR058320">
    <property type="entry name" value="DUF8007"/>
</dbReference>
<dbReference type="Proteomes" id="UP000199289">
    <property type="component" value="Unassembled WGS sequence"/>
</dbReference>
<dbReference type="EMBL" id="FNKQ01000003">
    <property type="protein sequence ID" value="SDQ92488.1"/>
    <property type="molecule type" value="Genomic_DNA"/>
</dbReference>
<dbReference type="RefSeq" id="WP_092538536.1">
    <property type="nucleotide sequence ID" value="NZ_FNKQ01000003.1"/>
</dbReference>
<keyword evidence="5" id="KW-1185">Reference proteome</keyword>
<reference evidence="2 5" key="3">
    <citation type="submission" date="2018-07" db="EMBL/GenBank/DDBJ databases">
        <title>Genome sequence of extremly halophilic archaeon Halopelagius longus strain BC12-B1.</title>
        <authorList>
            <person name="Zhang X."/>
        </authorList>
    </citation>
    <scope>NUCLEOTIDE SEQUENCE [LARGE SCALE GENOMIC DNA]</scope>
    <source>
        <strain evidence="2 5">BC12-B1</strain>
    </source>
</reference>
<evidence type="ECO:0000313" key="2">
    <source>
        <dbReference type="EMBL" id="RDI71898.1"/>
    </source>
</evidence>
<organism evidence="3 4">
    <name type="scientific">Halopelagius longus</name>
    <dbReference type="NCBI Taxonomy" id="1236180"/>
    <lineage>
        <taxon>Archaea</taxon>
        <taxon>Methanobacteriati</taxon>
        <taxon>Methanobacteriota</taxon>
        <taxon>Stenosarchaea group</taxon>
        <taxon>Halobacteria</taxon>
        <taxon>Halobacteriales</taxon>
        <taxon>Haloferacaceae</taxon>
    </lineage>
</organism>
<evidence type="ECO:0000313" key="5">
    <source>
        <dbReference type="Proteomes" id="UP000255421"/>
    </source>
</evidence>